<dbReference type="Proteomes" id="UP000063063">
    <property type="component" value="Chromosome 35"/>
</dbReference>
<keyword evidence="4" id="KW-1185">Reference proteome</keyword>
<dbReference type="VEuPathDB" id="TriTrypDB:LPAL13_350061100"/>
<dbReference type="OrthoDB" id="957735at2759"/>
<dbReference type="KEGG" id="lpan:LPMP_355260"/>
<gene>
    <name evidence="3" type="ORF">LPMP_355260</name>
</gene>
<dbReference type="Pfam" id="PF00790">
    <property type="entry name" value="VHS"/>
    <property type="match status" value="1"/>
</dbReference>
<feature type="region of interest" description="Disordered" evidence="1">
    <location>
        <begin position="409"/>
        <end position="435"/>
    </location>
</feature>
<dbReference type="SUPFAM" id="SSF48464">
    <property type="entry name" value="ENTH/VHS domain"/>
    <property type="match status" value="1"/>
</dbReference>
<dbReference type="GO" id="GO:0043130">
    <property type="term" value="F:ubiquitin binding"/>
    <property type="evidence" value="ECO:0007669"/>
    <property type="project" value="InterPro"/>
</dbReference>
<evidence type="ECO:0000259" key="2">
    <source>
        <dbReference type="PROSITE" id="PS50179"/>
    </source>
</evidence>
<sequence>MVKLSFIEEIKDKAARLIPTPYMEIVEECTASHLLIPTYEHVKFLCETVNKKPEAIVDVVRALRRRIACPDVAIQHLTIQLLESMIKSCSTSFHMEVASQKGLLRDLVTAACVQPTTGRAMQAKEAALLLTLNLSIWFRGHPAEESYILTTLADDVRNQLGPNCFEGLKPESNTRMRVEVYAANRNRQQLDVRASGDDKVHGTRSQGHRRQKHHIVDAIPIDLPTSERVSAMLEACMSFSEYVNNTELNREVSLREDEVVQSYLSQVREDHIYVTILLSSNLQVDRDLLRTVADSQSAVLAKVEKSTSRPRVDAMLEKKSTLPPVPQQTLVRSAGDTEQQYSNSSTWQGTTIPPRLTPPHAKVPSENTTVTSSSPVPVAAPPASTAVSEANLFGEMQPEPQVAESMYIPPESSSTEQVSAAAPVPPAAHHEETAPVAGPALESSVEPTPNFVDAAAPLSSIGAEAGEGVKEEEAPVSASTVDPSSAPAPTAATLNGDDDFDAFLEGRTSG</sequence>
<feature type="domain" description="VHS" evidence="2">
    <location>
        <begin position="29"/>
        <end position="101"/>
    </location>
</feature>
<dbReference type="GO" id="GO:0043328">
    <property type="term" value="P:protein transport to vacuole involved in ubiquitin-dependent protein catabolic process via the multivesicular body sorting pathway"/>
    <property type="evidence" value="ECO:0007669"/>
    <property type="project" value="InterPro"/>
</dbReference>
<evidence type="ECO:0000256" key="1">
    <source>
        <dbReference type="SAM" id="MobiDB-lite"/>
    </source>
</evidence>
<feature type="region of interest" description="Disordered" evidence="1">
    <location>
        <begin position="340"/>
        <end position="382"/>
    </location>
</feature>
<dbReference type="InterPro" id="IPR044836">
    <property type="entry name" value="TOL_plant"/>
</dbReference>
<dbReference type="EMBL" id="CP009404">
    <property type="protein sequence ID" value="AIO02657.1"/>
    <property type="molecule type" value="Genomic_DNA"/>
</dbReference>
<dbReference type="VEuPathDB" id="TriTrypDB:LPMP_355260"/>
<evidence type="ECO:0000313" key="3">
    <source>
        <dbReference type="EMBL" id="AIO02657.1"/>
    </source>
</evidence>
<feature type="compositionally biased region" description="Low complexity" evidence="1">
    <location>
        <begin position="368"/>
        <end position="382"/>
    </location>
</feature>
<dbReference type="PANTHER" id="PTHR45898">
    <property type="entry name" value="TOM1-LIKE PROTEIN"/>
    <property type="match status" value="1"/>
</dbReference>
<feature type="compositionally biased region" description="Polar residues" evidence="1">
    <location>
        <begin position="340"/>
        <end position="351"/>
    </location>
</feature>
<name>A0A088SLI5_LEIPA</name>
<dbReference type="Gene3D" id="1.25.40.90">
    <property type="match status" value="1"/>
</dbReference>
<reference evidence="3 4" key="1">
    <citation type="journal article" date="2015" name="Sci. Rep.">
        <title>The genome of Leishmania panamensis: insights into genomics of the L. (Viannia) subgenus.</title>
        <authorList>
            <person name="Llanes A."/>
            <person name="Restrepo C.M."/>
            <person name="Vecchio G.D."/>
            <person name="Anguizola F.J."/>
            <person name="Lleonart R."/>
        </authorList>
    </citation>
    <scope>NUCLEOTIDE SEQUENCE [LARGE SCALE GENOMIC DNA]</scope>
    <source>
        <strain evidence="3 4">MHOM/PA/94/PSC-1</strain>
    </source>
</reference>
<organism evidence="3 4">
    <name type="scientific">Leishmania panamensis</name>
    <dbReference type="NCBI Taxonomy" id="5679"/>
    <lineage>
        <taxon>Eukaryota</taxon>
        <taxon>Discoba</taxon>
        <taxon>Euglenozoa</taxon>
        <taxon>Kinetoplastea</taxon>
        <taxon>Metakinetoplastina</taxon>
        <taxon>Trypanosomatida</taxon>
        <taxon>Trypanosomatidae</taxon>
        <taxon>Leishmaniinae</taxon>
        <taxon>Leishmania</taxon>
        <taxon>Leishmania guyanensis species complex</taxon>
    </lineage>
</organism>
<dbReference type="InterPro" id="IPR002014">
    <property type="entry name" value="VHS_dom"/>
</dbReference>
<dbReference type="PANTHER" id="PTHR45898:SF4">
    <property type="entry name" value="TARGET OF MYB PROTEIN 1"/>
    <property type="match status" value="1"/>
</dbReference>
<feature type="compositionally biased region" description="Low complexity" evidence="1">
    <location>
        <begin position="475"/>
        <end position="493"/>
    </location>
</feature>
<proteinExistence type="predicted"/>
<dbReference type="PROSITE" id="PS50179">
    <property type="entry name" value="VHS"/>
    <property type="match status" value="1"/>
</dbReference>
<dbReference type="GO" id="GO:0035091">
    <property type="term" value="F:phosphatidylinositol binding"/>
    <property type="evidence" value="ECO:0007669"/>
    <property type="project" value="InterPro"/>
</dbReference>
<feature type="region of interest" description="Disordered" evidence="1">
    <location>
        <begin position="462"/>
        <end position="500"/>
    </location>
</feature>
<dbReference type="InterPro" id="IPR008942">
    <property type="entry name" value="ENTH_VHS"/>
</dbReference>
<evidence type="ECO:0000313" key="4">
    <source>
        <dbReference type="Proteomes" id="UP000063063"/>
    </source>
</evidence>
<protein>
    <recommendedName>
        <fullName evidence="2">VHS domain-containing protein</fullName>
    </recommendedName>
</protein>
<dbReference type="CDD" id="cd03561">
    <property type="entry name" value="VHS"/>
    <property type="match status" value="1"/>
</dbReference>
<accession>A0A088SLI5</accession>
<dbReference type="eggNOG" id="KOG1087">
    <property type="taxonomic scope" value="Eukaryota"/>
</dbReference>
<dbReference type="GeneID" id="22579554"/>
<dbReference type="AlphaFoldDB" id="A0A088SLI5"/>
<dbReference type="RefSeq" id="XP_010703457.1">
    <property type="nucleotide sequence ID" value="XM_010705155.1"/>
</dbReference>